<reference evidence="2" key="1">
    <citation type="submission" date="2022-06" db="EMBL/GenBank/DDBJ databases">
        <title>Aquibacillus sp. a new bacterium isolated from soil saline samples.</title>
        <authorList>
            <person name="Galisteo C."/>
            <person name="De La Haba R."/>
            <person name="Sanchez-Porro C."/>
            <person name="Ventosa A."/>
        </authorList>
    </citation>
    <scope>NUCLEOTIDE SEQUENCE</scope>
    <source>
        <strain evidence="2">JCM 12387</strain>
    </source>
</reference>
<comment type="caution">
    <text evidence="2">The sequence shown here is derived from an EMBL/GenBank/DDBJ whole genome shotgun (WGS) entry which is preliminary data.</text>
</comment>
<dbReference type="RefSeq" id="WP_259871582.1">
    <property type="nucleotide sequence ID" value="NZ_JAMQJZ010000008.1"/>
</dbReference>
<feature type="chain" id="PRO_5040925167" description="Lipoprotein" evidence="1">
    <location>
        <begin position="18"/>
        <end position="329"/>
    </location>
</feature>
<feature type="signal peptide" evidence="1">
    <location>
        <begin position="1"/>
        <end position="17"/>
    </location>
</feature>
<dbReference type="Proteomes" id="UP001145072">
    <property type="component" value="Unassembled WGS sequence"/>
</dbReference>
<dbReference type="EMBL" id="JAMQJZ010000008">
    <property type="protein sequence ID" value="MDC3420959.1"/>
    <property type="molecule type" value="Genomic_DNA"/>
</dbReference>
<gene>
    <name evidence="2" type="ORF">NC661_11320</name>
</gene>
<evidence type="ECO:0008006" key="4">
    <source>
        <dbReference type="Google" id="ProtNLM"/>
    </source>
</evidence>
<sequence>MKFKLFLMSILVVGLLAACGSDDTTSSEENNDEAKTEETDAVTAASHAQDSAGFVSAVGENGTWIIYTTEDLTVDEDVVVAGTFHDKGDEANDVYRKIAPYAQDADHNITDSFTITVPKLTVQSENLKIQGGIIAGDVIVEANGFSLDASATIEGNLYFASEDVQATAAIDGKVTGNTEVASAEGEADAVTAASHAQDSAGFVNAVGENGTWIIYTTEDLTVDEDVVVAGTFHDKGDEANDVYRKIAPYAQDADHNITDSFTITVPKLTVQSDNLKIQGGIIAGDVIVEANGFSLDASATIEGNLYFANEDVKAAATIDGEVTGATEVQ</sequence>
<name>A0A9X3WPA5_9BACI</name>
<evidence type="ECO:0000313" key="2">
    <source>
        <dbReference type="EMBL" id="MDC3420959.1"/>
    </source>
</evidence>
<dbReference type="PROSITE" id="PS51257">
    <property type="entry name" value="PROKAR_LIPOPROTEIN"/>
    <property type="match status" value="1"/>
</dbReference>
<organism evidence="2 3">
    <name type="scientific">Aquibacillus koreensis</name>
    <dbReference type="NCBI Taxonomy" id="279446"/>
    <lineage>
        <taxon>Bacteria</taxon>
        <taxon>Bacillati</taxon>
        <taxon>Bacillota</taxon>
        <taxon>Bacilli</taxon>
        <taxon>Bacillales</taxon>
        <taxon>Bacillaceae</taxon>
        <taxon>Aquibacillus</taxon>
    </lineage>
</organism>
<accession>A0A9X3WPA5</accession>
<evidence type="ECO:0000313" key="3">
    <source>
        <dbReference type="Proteomes" id="UP001145072"/>
    </source>
</evidence>
<keyword evidence="1" id="KW-0732">Signal</keyword>
<keyword evidence="3" id="KW-1185">Reference proteome</keyword>
<evidence type="ECO:0000256" key="1">
    <source>
        <dbReference type="SAM" id="SignalP"/>
    </source>
</evidence>
<dbReference type="AlphaFoldDB" id="A0A9X3WPA5"/>
<protein>
    <recommendedName>
        <fullName evidence="4">Lipoprotein</fullName>
    </recommendedName>
</protein>
<proteinExistence type="predicted"/>